<dbReference type="EMBL" id="QUNO01000018">
    <property type="protein sequence ID" value="REH35212.1"/>
    <property type="molecule type" value="Genomic_DNA"/>
</dbReference>
<proteinExistence type="predicted"/>
<keyword evidence="4" id="KW-1185">Reference proteome</keyword>
<accession>A0A3E0GZ37</accession>
<keyword evidence="2" id="KW-1133">Transmembrane helix</keyword>
<evidence type="ECO:0008006" key="5">
    <source>
        <dbReference type="Google" id="ProtNLM"/>
    </source>
</evidence>
<evidence type="ECO:0000256" key="2">
    <source>
        <dbReference type="SAM" id="Phobius"/>
    </source>
</evidence>
<gene>
    <name evidence="3" type="ORF">BCF44_11872</name>
</gene>
<evidence type="ECO:0000256" key="1">
    <source>
        <dbReference type="SAM" id="MobiDB-lite"/>
    </source>
</evidence>
<reference evidence="3 4" key="1">
    <citation type="submission" date="2018-08" db="EMBL/GenBank/DDBJ databases">
        <title>Genomic Encyclopedia of Archaeal and Bacterial Type Strains, Phase II (KMG-II): from individual species to whole genera.</title>
        <authorList>
            <person name="Goeker M."/>
        </authorList>
    </citation>
    <scope>NUCLEOTIDE SEQUENCE [LARGE SCALE GENOMIC DNA]</scope>
    <source>
        <strain evidence="3 4">DSM 45791</strain>
    </source>
</reference>
<feature type="region of interest" description="Disordered" evidence="1">
    <location>
        <begin position="1"/>
        <end position="127"/>
    </location>
</feature>
<evidence type="ECO:0000313" key="4">
    <source>
        <dbReference type="Proteomes" id="UP000256269"/>
    </source>
</evidence>
<dbReference type="AlphaFoldDB" id="A0A3E0GZ37"/>
<feature type="compositionally biased region" description="Low complexity" evidence="1">
    <location>
        <begin position="71"/>
        <end position="102"/>
    </location>
</feature>
<feature type="transmembrane region" description="Helical" evidence="2">
    <location>
        <begin position="136"/>
        <end position="156"/>
    </location>
</feature>
<sequence length="314" mass="31237">MDTWESPGAHLGKPPTTKHSGRESDVTYPPQPPGPYGQQPAGGYGQPGYPQQPGGYPQQPAGYPQQPPQGYPQQPATGGFPQQPQPDPYGQQPYGQQPPAGGVFPPQQPQWATQQAPGPGGYPGYPQPKKKSPLPWILGGAGLVVVLIVVLVVVMTRGGGTSSDPKVVAQAYVDAVNNKNPAGMTNLVCSADMAKVNQMATSAPKMPGNIKVDMTATLGAVSVNGDKATAQITLNMTVNGQKSSLPQFPLPLQKNSSGDWQICGLADAISGGGGLGGGSGSGGLGGGSGSGGLGGSGSGGLGGGSGSGTGGYGG</sequence>
<comment type="caution">
    <text evidence="3">The sequence shown here is derived from an EMBL/GenBank/DDBJ whole genome shotgun (WGS) entry which is preliminary data.</text>
</comment>
<keyword evidence="2" id="KW-0812">Transmembrane</keyword>
<evidence type="ECO:0000313" key="3">
    <source>
        <dbReference type="EMBL" id="REH35212.1"/>
    </source>
</evidence>
<organism evidence="3 4">
    <name type="scientific">Kutzneria buriramensis</name>
    <dbReference type="NCBI Taxonomy" id="1045776"/>
    <lineage>
        <taxon>Bacteria</taxon>
        <taxon>Bacillati</taxon>
        <taxon>Actinomycetota</taxon>
        <taxon>Actinomycetes</taxon>
        <taxon>Pseudonocardiales</taxon>
        <taxon>Pseudonocardiaceae</taxon>
        <taxon>Kutzneria</taxon>
    </lineage>
</organism>
<keyword evidence="2" id="KW-0472">Membrane</keyword>
<feature type="compositionally biased region" description="Low complexity" evidence="1">
    <location>
        <begin position="47"/>
        <end position="64"/>
    </location>
</feature>
<dbReference type="Proteomes" id="UP000256269">
    <property type="component" value="Unassembled WGS sequence"/>
</dbReference>
<name>A0A3E0GZ37_9PSEU</name>
<protein>
    <recommendedName>
        <fullName evidence="5">Lumazine-binding protein</fullName>
    </recommendedName>
</protein>